<dbReference type="GO" id="GO:0055085">
    <property type="term" value="P:transmembrane transport"/>
    <property type="evidence" value="ECO:0007669"/>
    <property type="project" value="InterPro"/>
</dbReference>
<dbReference type="STRING" id="632955.GCA_000829675_01884"/>
<organism evidence="9 10">
    <name type="scientific">Acinetobacter rudis CIP 110305</name>
    <dbReference type="NCBI Taxonomy" id="421052"/>
    <lineage>
        <taxon>Bacteria</taxon>
        <taxon>Pseudomonadati</taxon>
        <taxon>Pseudomonadota</taxon>
        <taxon>Gammaproteobacteria</taxon>
        <taxon>Moraxellales</taxon>
        <taxon>Moraxellaceae</taxon>
        <taxon>Acinetobacter</taxon>
    </lineage>
</organism>
<dbReference type="EMBL" id="ATGI01000034">
    <property type="protein sequence ID" value="EPF71012.1"/>
    <property type="molecule type" value="Genomic_DNA"/>
</dbReference>
<evidence type="ECO:0000256" key="2">
    <source>
        <dbReference type="ARBA" id="ARBA00010145"/>
    </source>
</evidence>
<evidence type="ECO:0008006" key="11">
    <source>
        <dbReference type="Google" id="ProtNLM"/>
    </source>
</evidence>
<comment type="caution">
    <text evidence="9">The sequence shown here is derived from an EMBL/GenBank/DDBJ whole genome shotgun (WGS) entry which is preliminary data.</text>
</comment>
<feature type="transmembrane region" description="Helical" evidence="8">
    <location>
        <begin position="65"/>
        <end position="86"/>
    </location>
</feature>
<feature type="transmembrane region" description="Helical" evidence="8">
    <location>
        <begin position="279"/>
        <end position="304"/>
    </location>
</feature>
<protein>
    <recommendedName>
        <fullName evidence="11">Auxin efflux carrier</fullName>
    </recommendedName>
</protein>
<evidence type="ECO:0000256" key="7">
    <source>
        <dbReference type="ARBA" id="ARBA00023136"/>
    </source>
</evidence>
<keyword evidence="3" id="KW-0813">Transport</keyword>
<reference evidence="9 10" key="1">
    <citation type="submission" date="2013-06" db="EMBL/GenBank/DDBJ databases">
        <title>The Genome Sequence of Acinetobacter rudis CIP 110305.</title>
        <authorList>
            <consortium name="The Broad Institute Genome Sequencing Platform"/>
            <consortium name="The Broad Institute Genome Sequencing Center for Infectious Disease"/>
            <person name="Cerqueira G."/>
            <person name="Feldgarden M."/>
            <person name="Courvalin P."/>
            <person name="Perichon B."/>
            <person name="Grillot-Courvalin C."/>
            <person name="Clermont D."/>
            <person name="Rocha E."/>
            <person name="Yoon E.-J."/>
            <person name="Nemec A."/>
            <person name="Young S.K."/>
            <person name="Zeng Q."/>
            <person name="Gargeya S."/>
            <person name="Fitzgerald M."/>
            <person name="Abouelleil A."/>
            <person name="Alvarado L."/>
            <person name="Berlin A.M."/>
            <person name="Chapman S.B."/>
            <person name="Dewar J."/>
            <person name="Goldberg J."/>
            <person name="Griggs A."/>
            <person name="Gujja S."/>
            <person name="Hansen M."/>
            <person name="Howarth C."/>
            <person name="Imamovic A."/>
            <person name="Larimer J."/>
            <person name="McCowan C."/>
            <person name="Murphy C."/>
            <person name="Pearson M."/>
            <person name="Priest M."/>
            <person name="Roberts A."/>
            <person name="Saif S."/>
            <person name="Shea T."/>
            <person name="Sykes S."/>
            <person name="Wortman J."/>
            <person name="Nusbaum C."/>
            <person name="Birren B."/>
        </authorList>
    </citation>
    <scope>NUCLEOTIDE SEQUENCE [LARGE SCALE GENOMIC DNA]</scope>
    <source>
        <strain evidence="9 10">CIP 110305</strain>
    </source>
</reference>
<dbReference type="OrthoDB" id="9805563at2"/>
<dbReference type="AlphaFoldDB" id="S3MTW3"/>
<feature type="transmembrane region" description="Helical" evidence="8">
    <location>
        <begin position="124"/>
        <end position="144"/>
    </location>
</feature>
<evidence type="ECO:0000256" key="1">
    <source>
        <dbReference type="ARBA" id="ARBA00004651"/>
    </source>
</evidence>
<keyword evidence="5 8" id="KW-0812">Transmembrane</keyword>
<dbReference type="HOGENOM" id="CLU_056175_3_1_6"/>
<dbReference type="PANTHER" id="PTHR36838:SF4">
    <property type="entry name" value="AUXIN EFFLUX CARRIER FAMILY PROTEIN"/>
    <property type="match status" value="1"/>
</dbReference>
<dbReference type="Proteomes" id="UP000014568">
    <property type="component" value="Unassembled WGS sequence"/>
</dbReference>
<name>S3MTW3_9GAMM</name>
<dbReference type="InterPro" id="IPR038770">
    <property type="entry name" value="Na+/solute_symporter_sf"/>
</dbReference>
<comment type="similarity">
    <text evidence="2">Belongs to the auxin efflux carrier (TC 2.A.69) family.</text>
</comment>
<feature type="transmembrane region" description="Helical" evidence="8">
    <location>
        <begin position="156"/>
        <end position="177"/>
    </location>
</feature>
<evidence type="ECO:0000256" key="4">
    <source>
        <dbReference type="ARBA" id="ARBA00022475"/>
    </source>
</evidence>
<feature type="transmembrane region" description="Helical" evidence="8">
    <location>
        <begin position="220"/>
        <end position="243"/>
    </location>
</feature>
<evidence type="ECO:0000313" key="9">
    <source>
        <dbReference type="EMBL" id="EPF71012.1"/>
    </source>
</evidence>
<evidence type="ECO:0000256" key="6">
    <source>
        <dbReference type="ARBA" id="ARBA00022989"/>
    </source>
</evidence>
<dbReference type="eggNOG" id="COG0679">
    <property type="taxonomic scope" value="Bacteria"/>
</dbReference>
<keyword evidence="10" id="KW-1185">Reference proteome</keyword>
<evidence type="ECO:0000256" key="5">
    <source>
        <dbReference type="ARBA" id="ARBA00022692"/>
    </source>
</evidence>
<dbReference type="Pfam" id="PF03547">
    <property type="entry name" value="Mem_trans"/>
    <property type="match status" value="1"/>
</dbReference>
<dbReference type="RefSeq" id="WP_016657160.1">
    <property type="nucleotide sequence ID" value="NZ_KE340354.1"/>
</dbReference>
<dbReference type="PANTHER" id="PTHR36838">
    <property type="entry name" value="AUXIN EFFLUX CARRIER FAMILY PROTEIN"/>
    <property type="match status" value="1"/>
</dbReference>
<evidence type="ECO:0000256" key="3">
    <source>
        <dbReference type="ARBA" id="ARBA00022448"/>
    </source>
</evidence>
<keyword evidence="4" id="KW-1003">Cell membrane</keyword>
<keyword evidence="7 8" id="KW-0472">Membrane</keyword>
<dbReference type="GO" id="GO:0005886">
    <property type="term" value="C:plasma membrane"/>
    <property type="evidence" value="ECO:0007669"/>
    <property type="project" value="UniProtKB-SubCell"/>
</dbReference>
<dbReference type="PATRIC" id="fig|421052.3.peg.2710"/>
<feature type="transmembrane region" description="Helical" evidence="8">
    <location>
        <begin position="249"/>
        <end position="267"/>
    </location>
</feature>
<gene>
    <name evidence="9" type="ORF">F945_02775</name>
</gene>
<accession>S3MTW3</accession>
<evidence type="ECO:0000256" key="8">
    <source>
        <dbReference type="SAM" id="Phobius"/>
    </source>
</evidence>
<comment type="subcellular location">
    <subcellularLocation>
        <location evidence="1">Cell membrane</location>
        <topology evidence="1">Multi-pass membrane protein</topology>
    </subcellularLocation>
</comment>
<dbReference type="InterPro" id="IPR004776">
    <property type="entry name" value="Mem_transp_PIN-like"/>
</dbReference>
<sequence length="305" mass="33691">MFQLLGIFFPSIALIVLGFYLKRTKVLELNFWDGAEKLNYYILFPSLLFLSLAKANTQISQMSTVLGIIFVLMFLLTTTVYLVAWIRHTPVARIGVYVQSLLRFNTYIGLSIATTLNNPEVKSLLINILAIAIPAVNVISILSLTPRQQLNLKNIFISLIKNPLISSCLLGMTVNYLDIPIWSGFESVLNIFSSSSLMLGLLCVGAAIQIREIRQHLVRALNMSVLRLVVLPTLVFAITYAMGLGHAETMALLIFFAIPTASSAYVLTKILRGDHSLMAGVIGLQTALSAITLPLLLSLLMQYLL</sequence>
<proteinExistence type="inferred from homology"/>
<keyword evidence="6 8" id="KW-1133">Transmembrane helix</keyword>
<evidence type="ECO:0000313" key="10">
    <source>
        <dbReference type="Proteomes" id="UP000014568"/>
    </source>
</evidence>
<feature type="transmembrane region" description="Helical" evidence="8">
    <location>
        <begin position="189"/>
        <end position="208"/>
    </location>
</feature>
<dbReference type="Gene3D" id="1.20.1530.20">
    <property type="match status" value="1"/>
</dbReference>